<protein>
    <submittedName>
        <fullName evidence="1">(northern house mosquito) hypothetical protein</fullName>
    </submittedName>
</protein>
<accession>A0A8D8AEJ6</accession>
<dbReference type="AlphaFoldDB" id="A0A8D8AEJ6"/>
<evidence type="ECO:0000313" key="1">
    <source>
        <dbReference type="EMBL" id="CAG6454255.1"/>
    </source>
</evidence>
<reference evidence="1" key="1">
    <citation type="submission" date="2021-05" db="EMBL/GenBank/DDBJ databases">
        <authorList>
            <person name="Alioto T."/>
            <person name="Alioto T."/>
            <person name="Gomez Garrido J."/>
        </authorList>
    </citation>
    <scope>NUCLEOTIDE SEQUENCE</scope>
</reference>
<organism evidence="1">
    <name type="scientific">Culex pipiens</name>
    <name type="common">House mosquito</name>
    <dbReference type="NCBI Taxonomy" id="7175"/>
    <lineage>
        <taxon>Eukaryota</taxon>
        <taxon>Metazoa</taxon>
        <taxon>Ecdysozoa</taxon>
        <taxon>Arthropoda</taxon>
        <taxon>Hexapoda</taxon>
        <taxon>Insecta</taxon>
        <taxon>Pterygota</taxon>
        <taxon>Neoptera</taxon>
        <taxon>Endopterygota</taxon>
        <taxon>Diptera</taxon>
        <taxon>Nematocera</taxon>
        <taxon>Culicoidea</taxon>
        <taxon>Culicidae</taxon>
        <taxon>Culicinae</taxon>
        <taxon>Culicini</taxon>
        <taxon>Culex</taxon>
        <taxon>Culex</taxon>
    </lineage>
</organism>
<proteinExistence type="predicted"/>
<name>A0A8D8AEJ6_CULPI</name>
<sequence length="102" mass="11739">MHDFLSDILPTPTRVCLGAPARVQYHSAQDWSARHEGRLGERNLVGVLRRNLTYLNRFELVARDVQPRGQFGGCGGRLAGNHLQLRVDRLHQRSQRLHRHPE</sequence>
<dbReference type="EMBL" id="HBUE01025561">
    <property type="protein sequence ID" value="CAG6454255.1"/>
    <property type="molecule type" value="Transcribed_RNA"/>
</dbReference>